<comment type="caution">
    <text evidence="2">The sequence shown here is derived from an EMBL/GenBank/DDBJ whole genome shotgun (WGS) entry which is preliminary data.</text>
</comment>
<sequence>MVNPPSVEHTFRQCLISTSVATGGVGHCLGMGLINKLQSWDSEPEFDLVDGVTLTKDPKEYRESFSFSDSDPSSFRSIVDSFGQVFSRRQMRWDMGYVYPGLTMHITPSPGTAGVLEFALDPHKEALNRHSLKDVPTGRLLARQFLVPILLGFKFNVVTIIPIIFGILALIAKKAVLLSKLALIISSAFGLGTLLLGNSRFPQNHYGGGIQGGGFPGGGSHFGGGFGHHHINRYPEHEYDTSYKTNTIGRGEANQRANKLEDLQHRNTNEKTEDISEDQFKLTANLQDVVSTGSGKSDGRNFAWSEEEKIVKRG</sequence>
<keyword evidence="1" id="KW-1133">Transmembrane helix</keyword>
<dbReference type="PANTHER" id="PTHR21879">
    <property type="entry name" value="FI03362P-RELATED-RELATED"/>
    <property type="match status" value="1"/>
</dbReference>
<dbReference type="Pfam" id="PF07898">
    <property type="entry name" value="DUF1676"/>
    <property type="match status" value="1"/>
</dbReference>
<keyword evidence="3" id="KW-1185">Reference proteome</keyword>
<evidence type="ECO:0000256" key="1">
    <source>
        <dbReference type="SAM" id="Phobius"/>
    </source>
</evidence>
<dbReference type="AlphaFoldDB" id="A0ABD2MP38"/>
<dbReference type="Proteomes" id="UP001516400">
    <property type="component" value="Unassembled WGS sequence"/>
</dbReference>
<feature type="transmembrane region" description="Helical" evidence="1">
    <location>
        <begin position="177"/>
        <end position="196"/>
    </location>
</feature>
<reference evidence="2 3" key="1">
    <citation type="journal article" date="2021" name="BMC Biol.">
        <title>Horizontally acquired antibacterial genes associated with adaptive radiation of ladybird beetles.</title>
        <authorList>
            <person name="Li H.S."/>
            <person name="Tang X.F."/>
            <person name="Huang Y.H."/>
            <person name="Xu Z.Y."/>
            <person name="Chen M.L."/>
            <person name="Du X.Y."/>
            <person name="Qiu B.Y."/>
            <person name="Chen P.T."/>
            <person name="Zhang W."/>
            <person name="Slipinski A."/>
            <person name="Escalona H.E."/>
            <person name="Waterhouse R.M."/>
            <person name="Zwick A."/>
            <person name="Pang H."/>
        </authorList>
    </citation>
    <scope>NUCLEOTIDE SEQUENCE [LARGE SCALE GENOMIC DNA]</scope>
    <source>
        <strain evidence="2">SYSU2018</strain>
    </source>
</reference>
<accession>A0ABD2MP38</accession>
<dbReference type="PANTHER" id="PTHR21879:SF27">
    <property type="entry name" value="OSIRIS 10A"/>
    <property type="match status" value="1"/>
</dbReference>
<evidence type="ECO:0000313" key="3">
    <source>
        <dbReference type="Proteomes" id="UP001516400"/>
    </source>
</evidence>
<feature type="transmembrane region" description="Helical" evidence="1">
    <location>
        <begin position="145"/>
        <end position="171"/>
    </location>
</feature>
<dbReference type="EMBL" id="JABFTP020000021">
    <property type="protein sequence ID" value="KAL3268025.1"/>
    <property type="molecule type" value="Genomic_DNA"/>
</dbReference>
<protein>
    <submittedName>
        <fullName evidence="2">Uncharacterized protein</fullName>
    </submittedName>
</protein>
<gene>
    <name evidence="2" type="ORF">HHI36_007158</name>
</gene>
<name>A0ABD2MP38_9CUCU</name>
<proteinExistence type="predicted"/>
<keyword evidence="1" id="KW-0472">Membrane</keyword>
<evidence type="ECO:0000313" key="2">
    <source>
        <dbReference type="EMBL" id="KAL3268025.1"/>
    </source>
</evidence>
<organism evidence="2 3">
    <name type="scientific">Cryptolaemus montrouzieri</name>
    <dbReference type="NCBI Taxonomy" id="559131"/>
    <lineage>
        <taxon>Eukaryota</taxon>
        <taxon>Metazoa</taxon>
        <taxon>Ecdysozoa</taxon>
        <taxon>Arthropoda</taxon>
        <taxon>Hexapoda</taxon>
        <taxon>Insecta</taxon>
        <taxon>Pterygota</taxon>
        <taxon>Neoptera</taxon>
        <taxon>Endopterygota</taxon>
        <taxon>Coleoptera</taxon>
        <taxon>Polyphaga</taxon>
        <taxon>Cucujiformia</taxon>
        <taxon>Coccinelloidea</taxon>
        <taxon>Coccinellidae</taxon>
        <taxon>Scymninae</taxon>
        <taxon>Scymnini</taxon>
        <taxon>Cryptolaemus</taxon>
    </lineage>
</organism>
<dbReference type="InterPro" id="IPR012464">
    <property type="entry name" value="DUF1676"/>
</dbReference>
<keyword evidence="1" id="KW-0812">Transmembrane</keyword>